<keyword evidence="4 6" id="KW-1133">Transmembrane helix</keyword>
<dbReference type="GO" id="GO:0009246">
    <property type="term" value="P:enterobacterial common antigen biosynthetic process"/>
    <property type="evidence" value="ECO:0007669"/>
    <property type="project" value="InterPro"/>
</dbReference>
<evidence type="ECO:0000256" key="6">
    <source>
        <dbReference type="SAM" id="Phobius"/>
    </source>
</evidence>
<feature type="transmembrane region" description="Helical" evidence="6">
    <location>
        <begin position="73"/>
        <end position="95"/>
    </location>
</feature>
<dbReference type="PANTHER" id="PTHR30250:SF30">
    <property type="entry name" value="LIPID III FLIPPASE"/>
    <property type="match status" value="1"/>
</dbReference>
<protein>
    <recommendedName>
        <fullName evidence="9">Lipopolysaccharide biosynthesis protein</fullName>
    </recommendedName>
</protein>
<proteinExistence type="predicted"/>
<evidence type="ECO:0008006" key="9">
    <source>
        <dbReference type="Google" id="ProtNLM"/>
    </source>
</evidence>
<dbReference type="eggNOG" id="COG2244">
    <property type="taxonomic scope" value="Bacteria"/>
</dbReference>
<feature type="transmembrane region" description="Helical" evidence="6">
    <location>
        <begin position="251"/>
        <end position="269"/>
    </location>
</feature>
<evidence type="ECO:0000313" key="8">
    <source>
        <dbReference type="Proteomes" id="UP000030121"/>
    </source>
</evidence>
<dbReference type="STRING" id="1121899.GCA_000430025_00021"/>
<dbReference type="Pfam" id="PF01943">
    <property type="entry name" value="Polysacc_synt"/>
    <property type="match status" value="1"/>
</dbReference>
<keyword evidence="2" id="KW-1003">Cell membrane</keyword>
<dbReference type="EMBL" id="JRLW01000003">
    <property type="protein sequence ID" value="KGO90084.1"/>
    <property type="molecule type" value="Genomic_DNA"/>
</dbReference>
<gene>
    <name evidence="7" type="ORF">Q764_03180</name>
</gene>
<organism evidence="7 8">
    <name type="scientific">Flavobacterium suncheonense GH29-5 = DSM 17707</name>
    <dbReference type="NCBI Taxonomy" id="1121899"/>
    <lineage>
        <taxon>Bacteria</taxon>
        <taxon>Pseudomonadati</taxon>
        <taxon>Bacteroidota</taxon>
        <taxon>Flavobacteriia</taxon>
        <taxon>Flavobacteriales</taxon>
        <taxon>Flavobacteriaceae</taxon>
        <taxon>Flavobacterium</taxon>
    </lineage>
</organism>
<comment type="subcellular location">
    <subcellularLocation>
        <location evidence="1">Cell membrane</location>
        <topology evidence="1">Multi-pass membrane protein</topology>
    </subcellularLocation>
</comment>
<reference evidence="7 8" key="1">
    <citation type="submission" date="2013-09" db="EMBL/GenBank/DDBJ databases">
        <authorList>
            <person name="Zeng Z."/>
            <person name="Chen C."/>
        </authorList>
    </citation>
    <scope>NUCLEOTIDE SEQUENCE [LARGE SCALE GENOMIC DNA]</scope>
    <source>
        <strain evidence="7 8">GH29-5</strain>
    </source>
</reference>
<feature type="transmembrane region" description="Helical" evidence="6">
    <location>
        <begin position="289"/>
        <end position="308"/>
    </location>
</feature>
<accession>A0A0A2MCT7</accession>
<evidence type="ECO:0000256" key="1">
    <source>
        <dbReference type="ARBA" id="ARBA00004651"/>
    </source>
</evidence>
<comment type="caution">
    <text evidence="7">The sequence shown here is derived from an EMBL/GenBank/DDBJ whole genome shotgun (WGS) entry which is preliminary data.</text>
</comment>
<name>A0A0A2MCT7_9FLAO</name>
<feature type="transmembrane region" description="Helical" evidence="6">
    <location>
        <begin position="12"/>
        <end position="34"/>
    </location>
</feature>
<dbReference type="Proteomes" id="UP000030121">
    <property type="component" value="Unassembled WGS sequence"/>
</dbReference>
<feature type="transmembrane region" description="Helical" evidence="6">
    <location>
        <begin position="143"/>
        <end position="163"/>
    </location>
</feature>
<feature type="transmembrane region" description="Helical" evidence="6">
    <location>
        <begin position="40"/>
        <end position="61"/>
    </location>
</feature>
<dbReference type="InterPro" id="IPR044550">
    <property type="entry name" value="WzxE"/>
</dbReference>
<dbReference type="InterPro" id="IPR050833">
    <property type="entry name" value="Poly_Biosynth_Transport"/>
</dbReference>
<feature type="transmembrane region" description="Helical" evidence="6">
    <location>
        <begin position="169"/>
        <end position="189"/>
    </location>
</feature>
<evidence type="ECO:0000256" key="2">
    <source>
        <dbReference type="ARBA" id="ARBA00022475"/>
    </source>
</evidence>
<evidence type="ECO:0000313" key="7">
    <source>
        <dbReference type="EMBL" id="KGO90084.1"/>
    </source>
</evidence>
<evidence type="ECO:0000256" key="5">
    <source>
        <dbReference type="ARBA" id="ARBA00023136"/>
    </source>
</evidence>
<dbReference type="InterPro" id="IPR002797">
    <property type="entry name" value="Polysacc_synth"/>
</dbReference>
<keyword evidence="5 6" id="KW-0472">Membrane</keyword>
<dbReference type="GO" id="GO:0005886">
    <property type="term" value="C:plasma membrane"/>
    <property type="evidence" value="ECO:0007669"/>
    <property type="project" value="UniProtKB-SubCell"/>
</dbReference>
<evidence type="ECO:0000256" key="3">
    <source>
        <dbReference type="ARBA" id="ARBA00022692"/>
    </source>
</evidence>
<dbReference type="RefSeq" id="WP_026981067.1">
    <property type="nucleotide sequence ID" value="NZ_JRLW01000003.1"/>
</dbReference>
<sequence>MSLNSLSVGLNFILGLVSVNIVAQLLGPSGMALMGSFRNFTALSKSFSSLGINASVVRLFVENKEDKQALTKIYSTFFWLLTLVSVFVGVMILLFSNPISNYLFSTSEYSFAVQLFGLLLPLFVLNAFWIAIYNGLQCFKNIVIIQMMSSVIVFVLTVSLIYYGKLTGALISIAVCDLIMFIITALFVYRNKSDFSFQLEKTISKPYLSVIGEFSKMALLSAVIVPVTLILIRNLIIDFQSVEKAGIWEAINRISGFYMMFFTSGLSLYYMPKLAELKTDAEFREELRYYFKTLIPLFTVVLILVYLLKDFIISVALTNEFKEVNSLMIWQLTGDFLRMITLAFGYQILVKTMTKKYIAVEVVFNLSYLVLSYFLMQTQQVEGVVKAYFIANFLSLIVVLLFFRKLFLSNN</sequence>
<dbReference type="CDD" id="cd13125">
    <property type="entry name" value="MATE_like_10"/>
    <property type="match status" value="1"/>
</dbReference>
<feature type="transmembrane region" description="Helical" evidence="6">
    <location>
        <begin position="115"/>
        <end position="136"/>
    </location>
</feature>
<dbReference type="AlphaFoldDB" id="A0A0A2MCT7"/>
<feature type="transmembrane region" description="Helical" evidence="6">
    <location>
        <begin position="210"/>
        <end position="231"/>
    </location>
</feature>
<evidence type="ECO:0000256" key="4">
    <source>
        <dbReference type="ARBA" id="ARBA00022989"/>
    </source>
</evidence>
<dbReference type="PANTHER" id="PTHR30250">
    <property type="entry name" value="PST FAMILY PREDICTED COLANIC ACID TRANSPORTER"/>
    <property type="match status" value="1"/>
</dbReference>
<feature type="transmembrane region" description="Helical" evidence="6">
    <location>
        <begin position="357"/>
        <end position="375"/>
    </location>
</feature>
<feature type="transmembrane region" description="Helical" evidence="6">
    <location>
        <begin position="387"/>
        <end position="407"/>
    </location>
</feature>
<keyword evidence="3 6" id="KW-0812">Transmembrane</keyword>
<feature type="transmembrane region" description="Helical" evidence="6">
    <location>
        <begin position="328"/>
        <end position="350"/>
    </location>
</feature>
<keyword evidence="8" id="KW-1185">Reference proteome</keyword>